<dbReference type="Proteomes" id="UP001163823">
    <property type="component" value="Chromosome 5"/>
</dbReference>
<protein>
    <submittedName>
        <fullName evidence="2">Reverse transcriptase zinc-binding domain</fullName>
    </submittedName>
</protein>
<dbReference type="KEGG" id="qsa:O6P43_013152"/>
<accession>A0AAD7M510</accession>
<proteinExistence type="predicted"/>
<reference evidence="2" key="1">
    <citation type="journal article" date="2023" name="Science">
        <title>Elucidation of the pathway for biosynthesis of saponin adjuvants from the soapbark tree.</title>
        <authorList>
            <person name="Reed J."/>
            <person name="Orme A."/>
            <person name="El-Demerdash A."/>
            <person name="Owen C."/>
            <person name="Martin L.B.B."/>
            <person name="Misra R.C."/>
            <person name="Kikuchi S."/>
            <person name="Rejzek M."/>
            <person name="Martin A.C."/>
            <person name="Harkess A."/>
            <person name="Leebens-Mack J."/>
            <person name="Louveau T."/>
            <person name="Stephenson M.J."/>
            <person name="Osbourn A."/>
        </authorList>
    </citation>
    <scope>NUCLEOTIDE SEQUENCE</scope>
    <source>
        <strain evidence="2">S10</strain>
    </source>
</reference>
<gene>
    <name evidence="2" type="ORF">O6P43_013152</name>
</gene>
<organism evidence="2 3">
    <name type="scientific">Quillaja saponaria</name>
    <name type="common">Soap bark tree</name>
    <dbReference type="NCBI Taxonomy" id="32244"/>
    <lineage>
        <taxon>Eukaryota</taxon>
        <taxon>Viridiplantae</taxon>
        <taxon>Streptophyta</taxon>
        <taxon>Embryophyta</taxon>
        <taxon>Tracheophyta</taxon>
        <taxon>Spermatophyta</taxon>
        <taxon>Magnoliopsida</taxon>
        <taxon>eudicotyledons</taxon>
        <taxon>Gunneridae</taxon>
        <taxon>Pentapetalae</taxon>
        <taxon>rosids</taxon>
        <taxon>fabids</taxon>
        <taxon>Fabales</taxon>
        <taxon>Quillajaceae</taxon>
        <taxon>Quillaja</taxon>
    </lineage>
</organism>
<dbReference type="InterPro" id="IPR026960">
    <property type="entry name" value="RVT-Znf"/>
</dbReference>
<keyword evidence="2" id="KW-0808">Transferase</keyword>
<evidence type="ECO:0000259" key="1">
    <source>
        <dbReference type="Pfam" id="PF13966"/>
    </source>
</evidence>
<keyword evidence="2" id="KW-0548">Nucleotidyltransferase</keyword>
<evidence type="ECO:0000313" key="2">
    <source>
        <dbReference type="EMBL" id="KAJ7969151.1"/>
    </source>
</evidence>
<dbReference type="AlphaFoldDB" id="A0AAD7M510"/>
<keyword evidence="3" id="KW-1185">Reference proteome</keyword>
<comment type="caution">
    <text evidence="2">The sequence shown here is derived from an EMBL/GenBank/DDBJ whole genome shotgun (WGS) entry which is preliminary data.</text>
</comment>
<dbReference type="EMBL" id="JARAOO010000005">
    <property type="protein sequence ID" value="KAJ7969151.1"/>
    <property type="molecule type" value="Genomic_DNA"/>
</dbReference>
<evidence type="ECO:0000313" key="3">
    <source>
        <dbReference type="Proteomes" id="UP001163823"/>
    </source>
</evidence>
<name>A0AAD7M510_QUISA</name>
<dbReference type="GO" id="GO:0003964">
    <property type="term" value="F:RNA-directed DNA polymerase activity"/>
    <property type="evidence" value="ECO:0007669"/>
    <property type="project" value="UniProtKB-KW"/>
</dbReference>
<keyword evidence="2" id="KW-0695">RNA-directed DNA polymerase</keyword>
<feature type="domain" description="Reverse transcriptase zinc-binding" evidence="1">
    <location>
        <begin position="36"/>
        <end position="122"/>
    </location>
</feature>
<dbReference type="Pfam" id="PF13966">
    <property type="entry name" value="zf-RVT"/>
    <property type="match status" value="1"/>
</dbReference>
<sequence>METFDDQTAEAIQSIFMSITGGEDKLIWHFTPRCIYTVSSGYQLLTNSIRDNKLPTIDWKKIWDRQVPHKVKTFMWRLVHDNVATRDNLRLRIRGVDNSCNMSRVEAKIELHLFTRCQFTPKV</sequence>